<dbReference type="CDD" id="cd23509">
    <property type="entry name" value="Gnk2-like"/>
    <property type="match status" value="2"/>
</dbReference>
<dbReference type="GO" id="GO:0016301">
    <property type="term" value="F:kinase activity"/>
    <property type="evidence" value="ECO:0007669"/>
    <property type="project" value="UniProtKB-KW"/>
</dbReference>
<evidence type="ECO:0000256" key="2">
    <source>
        <dbReference type="ARBA" id="ARBA00022737"/>
    </source>
</evidence>
<proteinExistence type="predicted"/>
<evidence type="ECO:0000256" key="1">
    <source>
        <dbReference type="ARBA" id="ARBA00022729"/>
    </source>
</evidence>
<dbReference type="Pfam" id="PF01657">
    <property type="entry name" value="Stress-antifung"/>
    <property type="match status" value="1"/>
</dbReference>
<feature type="non-terminal residue" evidence="5">
    <location>
        <position position="358"/>
    </location>
</feature>
<dbReference type="AlphaFoldDB" id="A0AAW0KW38"/>
<keyword evidence="3" id="KW-0325">Glycoprotein</keyword>
<keyword evidence="6" id="KW-1185">Reference proteome</keyword>
<evidence type="ECO:0000256" key="3">
    <source>
        <dbReference type="ARBA" id="ARBA00023180"/>
    </source>
</evidence>
<protein>
    <submittedName>
        <fullName evidence="5">Cysteine-rich receptor-like protein kinase 25</fullName>
    </submittedName>
</protein>
<evidence type="ECO:0000313" key="6">
    <source>
        <dbReference type="Proteomes" id="UP000237347"/>
    </source>
</evidence>
<dbReference type="PANTHER" id="PTHR32099">
    <property type="entry name" value="CYSTEINE-RICH REPEAT SECRETORY PROTEIN"/>
    <property type="match status" value="1"/>
</dbReference>
<accession>A0AAW0KW38</accession>
<dbReference type="InterPro" id="IPR002902">
    <property type="entry name" value="GNK2"/>
</dbReference>
<name>A0AAW0KW38_QUESU</name>
<organism evidence="5 6">
    <name type="scientific">Quercus suber</name>
    <name type="common">Cork oak</name>
    <dbReference type="NCBI Taxonomy" id="58331"/>
    <lineage>
        <taxon>Eukaryota</taxon>
        <taxon>Viridiplantae</taxon>
        <taxon>Streptophyta</taxon>
        <taxon>Embryophyta</taxon>
        <taxon>Tracheophyta</taxon>
        <taxon>Spermatophyta</taxon>
        <taxon>Magnoliopsida</taxon>
        <taxon>eudicotyledons</taxon>
        <taxon>Gunneridae</taxon>
        <taxon>Pentapetalae</taxon>
        <taxon>rosids</taxon>
        <taxon>fabids</taxon>
        <taxon>Fagales</taxon>
        <taxon>Fagaceae</taxon>
        <taxon>Quercus</taxon>
    </lineage>
</organism>
<dbReference type="Proteomes" id="UP000237347">
    <property type="component" value="Unassembled WGS sequence"/>
</dbReference>
<dbReference type="InterPro" id="IPR038408">
    <property type="entry name" value="GNK2_sf"/>
</dbReference>
<dbReference type="PROSITE" id="PS51473">
    <property type="entry name" value="GNK2"/>
    <property type="match status" value="1"/>
</dbReference>
<dbReference type="Gene3D" id="3.30.430.20">
    <property type="entry name" value="Gnk2 domain, C-X8-C-X2-C motif"/>
    <property type="match status" value="2"/>
</dbReference>
<feature type="domain" description="Gnk2-homologous" evidence="4">
    <location>
        <begin position="55"/>
        <end position="157"/>
    </location>
</feature>
<keyword evidence="2" id="KW-0677">Repeat</keyword>
<dbReference type="Gene3D" id="3.30.200.20">
    <property type="entry name" value="Phosphorylase Kinase, domain 1"/>
    <property type="match status" value="1"/>
</dbReference>
<sequence length="358" mass="41108">MPYGLYMCLDYVTSESCGECITEALRDILKLCPTVFQLHMLFVFLALPWDLAYADPPYYNCSYSGNYIVPSPFQNNLNNILHSLSSNASISKFYNTSTGNGTDRVYFLYMCLDYVTNESCHDCITTASHDMLKLCPKPTEAVVWEEICLLRYSNKSFFGILDVTGNMLLDNEKFNSQPEEFKSIMNVTLNTLAYRAAFNLSANMYATGEAAVQDKTLYALVQCTRDLYLRIYYYSVGARLLSRSCFLRYELYFFYGGTSNPSQLGVIINNELQMMAFKCSYWSSYHYRYGKKEILEQGTVQIISDTSLLDFHHQHFLRRYESKSQEFPHFNLASIQVATNNFCDLNKLGQGGFGPVYK</sequence>
<keyword evidence="1" id="KW-0732">Signal</keyword>
<gene>
    <name evidence="5" type="primary">CRK25_56</name>
    <name evidence="5" type="ORF">CFP56_013640</name>
</gene>
<dbReference type="EMBL" id="PKMF04000219">
    <property type="protein sequence ID" value="KAK7842591.1"/>
    <property type="molecule type" value="Genomic_DNA"/>
</dbReference>
<evidence type="ECO:0000259" key="4">
    <source>
        <dbReference type="PROSITE" id="PS51473"/>
    </source>
</evidence>
<dbReference type="FunFam" id="3.30.430.20:FF:000009">
    <property type="entry name" value="Cysteine-rich receptor-like protein kinase 28"/>
    <property type="match status" value="1"/>
</dbReference>
<evidence type="ECO:0000313" key="5">
    <source>
        <dbReference type="EMBL" id="KAK7842591.1"/>
    </source>
</evidence>
<comment type="caution">
    <text evidence="5">The sequence shown here is derived from an EMBL/GenBank/DDBJ whole genome shotgun (WGS) entry which is preliminary data.</text>
</comment>
<reference evidence="5 6" key="1">
    <citation type="journal article" date="2018" name="Sci. Data">
        <title>The draft genome sequence of cork oak.</title>
        <authorList>
            <person name="Ramos A.M."/>
            <person name="Usie A."/>
            <person name="Barbosa P."/>
            <person name="Barros P.M."/>
            <person name="Capote T."/>
            <person name="Chaves I."/>
            <person name="Simoes F."/>
            <person name="Abreu I."/>
            <person name="Carrasquinho I."/>
            <person name="Faro C."/>
            <person name="Guimaraes J.B."/>
            <person name="Mendonca D."/>
            <person name="Nobrega F."/>
            <person name="Rodrigues L."/>
            <person name="Saibo N.J.M."/>
            <person name="Varela M.C."/>
            <person name="Egas C."/>
            <person name="Matos J."/>
            <person name="Miguel C.M."/>
            <person name="Oliveira M.M."/>
            <person name="Ricardo C.P."/>
            <person name="Goncalves S."/>
        </authorList>
    </citation>
    <scope>NUCLEOTIDE SEQUENCE [LARGE SCALE GENOMIC DNA]</scope>
    <source>
        <strain evidence="6">cv. HL8</strain>
    </source>
</reference>
<dbReference type="PANTHER" id="PTHR32099:SF105">
    <property type="entry name" value="CYSTEINE-RICH REPEAT SECRETORY PROTEIN 1"/>
    <property type="match status" value="1"/>
</dbReference>